<proteinExistence type="predicted"/>
<sequence>MDDFKAAEKRNDTFAAVSRELSSPDAFRRQTGGYHEDAASDDPEISLGSSRITLVILFGYCHAPRIFLLIKQMRH</sequence>
<dbReference type="Proteomes" id="UP001164929">
    <property type="component" value="Chromosome 8"/>
</dbReference>
<evidence type="ECO:0000313" key="2">
    <source>
        <dbReference type="EMBL" id="KAJ6987229.1"/>
    </source>
</evidence>
<dbReference type="EMBL" id="JAQIZT010000008">
    <property type="protein sequence ID" value="KAJ6987223.1"/>
    <property type="molecule type" value="Genomic_DNA"/>
</dbReference>
<accession>A0AAD6MKF4</accession>
<evidence type="ECO:0000313" key="1">
    <source>
        <dbReference type="EMBL" id="KAJ6987223.1"/>
    </source>
</evidence>
<evidence type="ECO:0000313" key="3">
    <source>
        <dbReference type="Proteomes" id="UP001164929"/>
    </source>
</evidence>
<dbReference type="EMBL" id="JAQIZT010000008">
    <property type="protein sequence ID" value="KAJ6987229.1"/>
    <property type="molecule type" value="Genomic_DNA"/>
</dbReference>
<protein>
    <submittedName>
        <fullName evidence="2">Uncharacterized protein</fullName>
    </submittedName>
</protein>
<comment type="caution">
    <text evidence="2">The sequence shown here is derived from an EMBL/GenBank/DDBJ whole genome shotgun (WGS) entry which is preliminary data.</text>
</comment>
<gene>
    <name evidence="1" type="ORF">NC653_020454</name>
    <name evidence="2" type="ORF">NC653_020461</name>
</gene>
<keyword evidence="3" id="KW-1185">Reference proteome</keyword>
<organism evidence="2 3">
    <name type="scientific">Populus alba x Populus x berolinensis</name>
    <dbReference type="NCBI Taxonomy" id="444605"/>
    <lineage>
        <taxon>Eukaryota</taxon>
        <taxon>Viridiplantae</taxon>
        <taxon>Streptophyta</taxon>
        <taxon>Embryophyta</taxon>
        <taxon>Tracheophyta</taxon>
        <taxon>Spermatophyta</taxon>
        <taxon>Magnoliopsida</taxon>
        <taxon>eudicotyledons</taxon>
        <taxon>Gunneridae</taxon>
        <taxon>Pentapetalae</taxon>
        <taxon>rosids</taxon>
        <taxon>fabids</taxon>
        <taxon>Malpighiales</taxon>
        <taxon>Salicaceae</taxon>
        <taxon>Saliceae</taxon>
        <taxon>Populus</taxon>
    </lineage>
</organism>
<reference evidence="2" key="1">
    <citation type="journal article" date="2023" name="Mol. Ecol. Resour.">
        <title>Chromosome-level genome assembly of a triploid poplar Populus alba 'Berolinensis'.</title>
        <authorList>
            <person name="Chen S."/>
            <person name="Yu Y."/>
            <person name="Wang X."/>
            <person name="Wang S."/>
            <person name="Zhang T."/>
            <person name="Zhou Y."/>
            <person name="He R."/>
            <person name="Meng N."/>
            <person name="Wang Y."/>
            <person name="Liu W."/>
            <person name="Liu Z."/>
            <person name="Liu J."/>
            <person name="Guo Q."/>
            <person name="Huang H."/>
            <person name="Sederoff R.R."/>
            <person name="Wang G."/>
            <person name="Qu G."/>
            <person name="Chen S."/>
        </authorList>
    </citation>
    <scope>NUCLEOTIDE SEQUENCE</scope>
    <source>
        <strain evidence="2">SC-2020</strain>
    </source>
</reference>
<dbReference type="AlphaFoldDB" id="A0AAD6MKF4"/>
<name>A0AAD6MKF4_9ROSI</name>